<proteinExistence type="predicted"/>
<dbReference type="SUPFAM" id="SSF56672">
    <property type="entry name" value="DNA/RNA polymerases"/>
    <property type="match status" value="1"/>
</dbReference>
<reference evidence="1 2" key="1">
    <citation type="submission" date="2023-08" db="EMBL/GenBank/DDBJ databases">
        <title>A Necator americanus chromosomal reference genome.</title>
        <authorList>
            <person name="Ilik V."/>
            <person name="Petrzelkova K.J."/>
            <person name="Pardy F."/>
            <person name="Fuh T."/>
            <person name="Niatou-Singa F.S."/>
            <person name="Gouil Q."/>
            <person name="Baker L."/>
            <person name="Ritchie M.E."/>
            <person name="Jex A.R."/>
            <person name="Gazzola D."/>
            <person name="Li H."/>
            <person name="Toshio Fujiwara R."/>
            <person name="Zhan B."/>
            <person name="Aroian R.V."/>
            <person name="Pafco B."/>
            <person name="Schwarz E.M."/>
        </authorList>
    </citation>
    <scope>NUCLEOTIDE SEQUENCE [LARGE SCALE GENOMIC DNA]</scope>
    <source>
        <strain evidence="1 2">Aroian</strain>
        <tissue evidence="1">Whole animal</tissue>
    </source>
</reference>
<protein>
    <recommendedName>
        <fullName evidence="3">Reverse transcriptase domain-containing protein</fullName>
    </recommendedName>
</protein>
<comment type="caution">
    <text evidence="1">The sequence shown here is derived from an EMBL/GenBank/DDBJ whole genome shotgun (WGS) entry which is preliminary data.</text>
</comment>
<dbReference type="PANTHER" id="PTHR47027:SF20">
    <property type="entry name" value="REVERSE TRANSCRIPTASE-LIKE PROTEIN WITH RNA-DIRECTED DNA POLYMERASE DOMAIN"/>
    <property type="match status" value="1"/>
</dbReference>
<dbReference type="EMBL" id="JAVFWL010000006">
    <property type="protein sequence ID" value="KAK6765177.1"/>
    <property type="molecule type" value="Genomic_DNA"/>
</dbReference>
<keyword evidence="2" id="KW-1185">Reference proteome</keyword>
<evidence type="ECO:0000313" key="2">
    <source>
        <dbReference type="Proteomes" id="UP001303046"/>
    </source>
</evidence>
<sequence>MYKVLERIILDRLIRHREETTRDEQAGFRPGRSTIDQVFIVRRVIEVWQRYSKLLQLAFLDFGAVFNSHHRSRLLNAFRPIEFEETSHA</sequence>
<gene>
    <name evidence="1" type="primary">Necator_chrX.g25376</name>
    <name evidence="1" type="ORF">RB195_025210</name>
</gene>
<accession>A0ABR1ERA6</accession>
<dbReference type="PANTHER" id="PTHR47027">
    <property type="entry name" value="REVERSE TRANSCRIPTASE DOMAIN-CONTAINING PROTEIN"/>
    <property type="match status" value="1"/>
</dbReference>
<dbReference type="InterPro" id="IPR043502">
    <property type="entry name" value="DNA/RNA_pol_sf"/>
</dbReference>
<evidence type="ECO:0000313" key="1">
    <source>
        <dbReference type="EMBL" id="KAK6765177.1"/>
    </source>
</evidence>
<organism evidence="1 2">
    <name type="scientific">Necator americanus</name>
    <name type="common">Human hookworm</name>
    <dbReference type="NCBI Taxonomy" id="51031"/>
    <lineage>
        <taxon>Eukaryota</taxon>
        <taxon>Metazoa</taxon>
        <taxon>Ecdysozoa</taxon>
        <taxon>Nematoda</taxon>
        <taxon>Chromadorea</taxon>
        <taxon>Rhabditida</taxon>
        <taxon>Rhabditina</taxon>
        <taxon>Rhabditomorpha</taxon>
        <taxon>Strongyloidea</taxon>
        <taxon>Ancylostomatidae</taxon>
        <taxon>Bunostominae</taxon>
        <taxon>Necator</taxon>
    </lineage>
</organism>
<dbReference type="Proteomes" id="UP001303046">
    <property type="component" value="Unassembled WGS sequence"/>
</dbReference>
<evidence type="ECO:0008006" key="3">
    <source>
        <dbReference type="Google" id="ProtNLM"/>
    </source>
</evidence>
<name>A0ABR1ERA6_NECAM</name>